<reference evidence="18 19" key="1">
    <citation type="submission" date="2025-04" db="UniProtKB">
        <authorList>
            <consortium name="RefSeq"/>
        </authorList>
    </citation>
    <scope>IDENTIFICATION</scope>
</reference>
<feature type="transmembrane region" description="Helical" evidence="16">
    <location>
        <begin position="438"/>
        <end position="463"/>
    </location>
</feature>
<keyword evidence="7 15" id="KW-0769">Symport</keyword>
<evidence type="ECO:0000256" key="13">
    <source>
        <dbReference type="PIRSR" id="PIRSR600175-1"/>
    </source>
</evidence>
<dbReference type="OrthoDB" id="6581954at2759"/>
<dbReference type="GO" id="GO:0042734">
    <property type="term" value="C:presynaptic membrane"/>
    <property type="evidence" value="ECO:0007669"/>
    <property type="project" value="TreeGrafter"/>
</dbReference>
<feature type="transmembrane region" description="Helical" evidence="16">
    <location>
        <begin position="283"/>
        <end position="300"/>
    </location>
</feature>
<keyword evidence="2 15" id="KW-0813">Transport</keyword>
<dbReference type="AlphaFoldDB" id="A0A9W2YK46"/>
<evidence type="ECO:0000256" key="6">
    <source>
        <dbReference type="ARBA" id="ARBA00022775"/>
    </source>
</evidence>
<keyword evidence="5 13" id="KW-0479">Metal-binding</keyword>
<comment type="similarity">
    <text evidence="15">Belongs to the sodium:neurotransmitter symporter (SNF) (TC 2.A.22) family.</text>
</comment>
<protein>
    <recommendedName>
        <fullName evidence="15">Transporter</fullName>
    </recommendedName>
</protein>
<evidence type="ECO:0000256" key="9">
    <source>
        <dbReference type="ARBA" id="ARBA00023053"/>
    </source>
</evidence>
<dbReference type="Pfam" id="PF00209">
    <property type="entry name" value="SNF"/>
    <property type="match status" value="2"/>
</dbReference>
<feature type="transmembrane region" description="Helical" evidence="16">
    <location>
        <begin position="91"/>
        <end position="110"/>
    </location>
</feature>
<evidence type="ECO:0000256" key="12">
    <source>
        <dbReference type="ARBA" id="ARBA00023180"/>
    </source>
</evidence>
<dbReference type="InterPro" id="IPR037272">
    <property type="entry name" value="SNS_sf"/>
</dbReference>
<feature type="binding site" evidence="13">
    <location>
        <position position="77"/>
    </location>
    <ligand>
        <name>Na(+)</name>
        <dbReference type="ChEBI" id="CHEBI:29101"/>
        <label>1</label>
    </ligand>
</feature>
<dbReference type="SUPFAM" id="SSF161070">
    <property type="entry name" value="SNF-like"/>
    <property type="match status" value="1"/>
</dbReference>
<feature type="binding site" evidence="13">
    <location>
        <position position="70"/>
    </location>
    <ligand>
        <name>Na(+)</name>
        <dbReference type="ChEBI" id="CHEBI:29101"/>
        <label>1</label>
    </ligand>
</feature>
<evidence type="ECO:0000256" key="1">
    <source>
        <dbReference type="ARBA" id="ARBA00004651"/>
    </source>
</evidence>
<accession>A0A9W2YK46</accession>
<comment type="subcellular location">
    <subcellularLocation>
        <location evidence="1">Cell membrane</location>
        <topology evidence="1">Multi-pass membrane protein</topology>
    </subcellularLocation>
</comment>
<feature type="transmembrane region" description="Helical" evidence="16">
    <location>
        <begin position="525"/>
        <end position="548"/>
    </location>
</feature>
<evidence type="ECO:0000256" key="7">
    <source>
        <dbReference type="ARBA" id="ARBA00022847"/>
    </source>
</evidence>
<feature type="binding site" evidence="13">
    <location>
        <position position="368"/>
    </location>
    <ligand>
        <name>Na(+)</name>
        <dbReference type="ChEBI" id="CHEBI:29101"/>
        <label>1</label>
    </ligand>
</feature>
<dbReference type="GO" id="GO:0046872">
    <property type="term" value="F:metal ion binding"/>
    <property type="evidence" value="ECO:0007669"/>
    <property type="project" value="UniProtKB-KW"/>
</dbReference>
<proteinExistence type="inferred from homology"/>
<feature type="transmembrane region" description="Helical" evidence="16">
    <location>
        <begin position="394"/>
        <end position="418"/>
    </location>
</feature>
<feature type="transmembrane region" description="Helical" evidence="16">
    <location>
        <begin position="569"/>
        <end position="588"/>
    </location>
</feature>
<evidence type="ECO:0000256" key="11">
    <source>
        <dbReference type="ARBA" id="ARBA00023157"/>
    </source>
</evidence>
<evidence type="ECO:0000256" key="10">
    <source>
        <dbReference type="ARBA" id="ARBA00023136"/>
    </source>
</evidence>
<feature type="binding site" evidence="13">
    <location>
        <position position="465"/>
    </location>
    <ligand>
        <name>Na(+)</name>
        <dbReference type="ChEBI" id="CHEBI:29101"/>
        <label>1</label>
    </ligand>
</feature>
<dbReference type="Proteomes" id="UP001165740">
    <property type="component" value="Chromosome 12"/>
</dbReference>
<feature type="transmembrane region" description="Helical" evidence="16">
    <location>
        <begin position="608"/>
        <end position="628"/>
    </location>
</feature>
<evidence type="ECO:0000313" key="19">
    <source>
        <dbReference type="RefSeq" id="XP_055863148.1"/>
    </source>
</evidence>
<dbReference type="InterPro" id="IPR000175">
    <property type="entry name" value="Na/ntran_symport"/>
</dbReference>
<feature type="binding site" evidence="13">
    <location>
        <position position="468"/>
    </location>
    <ligand>
        <name>Na(+)</name>
        <dbReference type="ChEBI" id="CHEBI:29101"/>
        <label>1</label>
    </ligand>
</feature>
<keyword evidence="6" id="KW-0532">Neurotransmitter transport</keyword>
<gene>
    <name evidence="18 19 20" type="primary">LOC106074484</name>
</gene>
<evidence type="ECO:0000256" key="5">
    <source>
        <dbReference type="ARBA" id="ARBA00022723"/>
    </source>
</evidence>
<keyword evidence="4 15" id="KW-0812">Transmembrane</keyword>
<feature type="transmembrane region" description="Helical" evidence="16">
    <location>
        <begin position="150"/>
        <end position="168"/>
    </location>
</feature>
<evidence type="ECO:0000256" key="4">
    <source>
        <dbReference type="ARBA" id="ARBA00022692"/>
    </source>
</evidence>
<evidence type="ECO:0000256" key="14">
    <source>
        <dbReference type="PIRSR" id="PIRSR600175-2"/>
    </source>
</evidence>
<evidence type="ECO:0000313" key="20">
    <source>
        <dbReference type="RefSeq" id="XP_055863149.1"/>
    </source>
</evidence>
<dbReference type="RefSeq" id="XP_055863148.1">
    <property type="nucleotide sequence ID" value="XM_056007173.1"/>
</dbReference>
<keyword evidence="12" id="KW-0325">Glycoprotein</keyword>
<name>A0A9W2YK46_BIOGL</name>
<feature type="binding site" evidence="13">
    <location>
        <position position="73"/>
    </location>
    <ligand>
        <name>Na(+)</name>
        <dbReference type="ChEBI" id="CHEBI:29101"/>
        <label>1</label>
    </ligand>
</feature>
<dbReference type="PROSITE" id="PS00754">
    <property type="entry name" value="NA_NEUROTRAN_SYMP_2"/>
    <property type="match status" value="1"/>
</dbReference>
<feature type="binding site" evidence="13">
    <location>
        <position position="400"/>
    </location>
    <ligand>
        <name>Na(+)</name>
        <dbReference type="ChEBI" id="CHEBI:29101"/>
        <label>1</label>
    </ligand>
</feature>
<evidence type="ECO:0000256" key="16">
    <source>
        <dbReference type="SAM" id="Phobius"/>
    </source>
</evidence>
<dbReference type="PROSITE" id="PS00610">
    <property type="entry name" value="NA_NEUROTRAN_SYMP_1"/>
    <property type="match status" value="1"/>
</dbReference>
<keyword evidence="17" id="KW-1185">Reference proteome</keyword>
<sequence>MDGHVSNNVNNSTSLNEIQLHEKPASDIPEENTYILKDVVPKKAPADDNAYGEERDTWAKKIDFLLSVVGFSVDLANVWRFPYLCYKNGGGAFLIPYTLMLLLGGIPLFYMELALGQFNKTGAITCWAAICPLFKGTGWAVVLIAFYTDFFYNVIIAWCLHFFFASFTTDLPWMSCNNDWNTGGCFDGKQRWNASARDRGSDSLSTNSTTSPLPPSPVMTYNVLPYVAKSNMTSVNVTFLDMIPEVLKQNETKVQIRSSAQEYFERGMLALHNSKGFLDLGQLQWQLVLCLAGVYIICYFSMWKGILVSGKVVWFTALFPYVVLFILMVRGATLPGAEKGVQYYLTPNFTRLATSEVWVDAANQVFFSLGPGFGVLLAFASYNPIHNNVYRDALLTSIINCSTSFFSGFIIFMILGYMSHNTGQPIDEVATEGPGLVFIVYPEAISTLPGATFWAIIFFLMLLTLGLDSSFGGSEAIITALADEFPVLRRHRELFVGCLFTLYFIVGLASVSEGGFYVVRLMETFGAGYSILFAVFFETIAVSWAYGVHNFAADIEAMIGRRPGPYWMICWRFIAPAFLLFIIVFGLVNHKPMEHEGYVYPLYANVLGWTIALSSILCIPGFAIYSILRAKGPLRNRIYKLLQTTNNRDAKIRKALNTIRQNGDIADVGVSV</sequence>
<dbReference type="GO" id="GO:0030424">
    <property type="term" value="C:axon"/>
    <property type="evidence" value="ECO:0007669"/>
    <property type="project" value="TreeGrafter"/>
</dbReference>
<dbReference type="RefSeq" id="XP_055863149.1">
    <property type="nucleotide sequence ID" value="XM_056007174.1"/>
</dbReference>
<dbReference type="PANTHER" id="PTHR11616">
    <property type="entry name" value="SODIUM/CHLORIDE DEPENDENT TRANSPORTER"/>
    <property type="match status" value="1"/>
</dbReference>
<organism evidence="17 19">
    <name type="scientific">Biomphalaria glabrata</name>
    <name type="common">Bloodfluke planorb</name>
    <name type="synonym">Freshwater snail</name>
    <dbReference type="NCBI Taxonomy" id="6526"/>
    <lineage>
        <taxon>Eukaryota</taxon>
        <taxon>Metazoa</taxon>
        <taxon>Spiralia</taxon>
        <taxon>Lophotrochozoa</taxon>
        <taxon>Mollusca</taxon>
        <taxon>Gastropoda</taxon>
        <taxon>Heterobranchia</taxon>
        <taxon>Euthyneura</taxon>
        <taxon>Panpulmonata</taxon>
        <taxon>Hygrophila</taxon>
        <taxon>Lymnaeoidea</taxon>
        <taxon>Planorbidae</taxon>
        <taxon>Biomphalaria</taxon>
    </lineage>
</organism>
<keyword evidence="11 14" id="KW-1015">Disulfide bond</keyword>
<feature type="transmembrane region" description="Helical" evidence="16">
    <location>
        <begin position="494"/>
        <end position="519"/>
    </location>
</feature>
<evidence type="ECO:0000256" key="15">
    <source>
        <dbReference type="RuleBase" id="RU003732"/>
    </source>
</evidence>
<evidence type="ECO:0000256" key="3">
    <source>
        <dbReference type="ARBA" id="ARBA00022475"/>
    </source>
</evidence>
<dbReference type="RefSeq" id="XP_055863147.1">
    <property type="nucleotide sequence ID" value="XM_056007172.1"/>
</dbReference>
<dbReference type="PANTHER" id="PTHR11616:SF320">
    <property type="entry name" value="SODIUM-DEPENDENT NORADRENALINE TRANSPORTER"/>
    <property type="match status" value="1"/>
</dbReference>
<feature type="transmembrane region" description="Helical" evidence="16">
    <location>
        <begin position="312"/>
        <end position="329"/>
    </location>
</feature>
<dbReference type="GO" id="GO:0006865">
    <property type="term" value="P:amino acid transport"/>
    <property type="evidence" value="ECO:0007669"/>
    <property type="project" value="TreeGrafter"/>
</dbReference>
<keyword evidence="10 16" id="KW-0472">Membrane</keyword>
<feature type="transmembrane region" description="Helical" evidence="16">
    <location>
        <begin position="122"/>
        <end position="143"/>
    </location>
</feature>
<keyword evidence="9 13" id="KW-0915">Sodium</keyword>
<evidence type="ECO:0000313" key="18">
    <source>
        <dbReference type="RefSeq" id="XP_055863147.1"/>
    </source>
</evidence>
<feature type="transmembrane region" description="Helical" evidence="16">
    <location>
        <begin position="361"/>
        <end position="382"/>
    </location>
</feature>
<dbReference type="GO" id="GO:0051583">
    <property type="term" value="P:dopamine uptake involved in synaptic transmission"/>
    <property type="evidence" value="ECO:0007669"/>
    <property type="project" value="TreeGrafter"/>
</dbReference>
<keyword evidence="3" id="KW-1003">Cell membrane</keyword>
<evidence type="ECO:0000256" key="2">
    <source>
        <dbReference type="ARBA" id="ARBA00022448"/>
    </source>
</evidence>
<evidence type="ECO:0000313" key="17">
    <source>
        <dbReference type="Proteomes" id="UP001165740"/>
    </source>
</evidence>
<dbReference type="GO" id="GO:0015874">
    <property type="term" value="P:norepinephrine transport"/>
    <property type="evidence" value="ECO:0007669"/>
    <property type="project" value="TreeGrafter"/>
</dbReference>
<dbReference type="PROSITE" id="PS50267">
    <property type="entry name" value="NA_NEUROTRAN_SYMP_3"/>
    <property type="match status" value="1"/>
</dbReference>
<dbReference type="GO" id="GO:0005330">
    <property type="term" value="F:dopamine:sodium symporter activity"/>
    <property type="evidence" value="ECO:0007669"/>
    <property type="project" value="TreeGrafter"/>
</dbReference>
<evidence type="ECO:0000256" key="8">
    <source>
        <dbReference type="ARBA" id="ARBA00022989"/>
    </source>
</evidence>
<feature type="disulfide bond" evidence="14">
    <location>
        <begin position="176"/>
        <end position="185"/>
    </location>
</feature>
<feature type="binding site" evidence="13">
    <location>
        <position position="469"/>
    </location>
    <ligand>
        <name>Na(+)</name>
        <dbReference type="ChEBI" id="CHEBI:29101"/>
        <label>1</label>
    </ligand>
</feature>
<keyword evidence="8 16" id="KW-1133">Transmembrane helix</keyword>
<dbReference type="PRINTS" id="PR00176">
    <property type="entry name" value="NANEUSMPORT"/>
</dbReference>
<dbReference type="GO" id="GO:0032809">
    <property type="term" value="C:neuronal cell body membrane"/>
    <property type="evidence" value="ECO:0007669"/>
    <property type="project" value="TreeGrafter"/>
</dbReference>
<dbReference type="OMA" id="QFQMHVR"/>
<dbReference type="GeneID" id="106074484"/>